<dbReference type="NCBIfam" id="NF047421">
    <property type="entry name" value="YfmH_fam"/>
    <property type="match status" value="1"/>
</dbReference>
<dbReference type="Pfam" id="PF00675">
    <property type="entry name" value="Peptidase_M16"/>
    <property type="match status" value="1"/>
</dbReference>
<organism evidence="3 4">
    <name type="scientific">Weissella paramesenteroides</name>
    <name type="common">Leuconostoc paramesenteroides</name>
    <dbReference type="NCBI Taxonomy" id="1249"/>
    <lineage>
        <taxon>Bacteria</taxon>
        <taxon>Bacillati</taxon>
        <taxon>Bacillota</taxon>
        <taxon>Bacilli</taxon>
        <taxon>Lactobacillales</taxon>
        <taxon>Lactobacillaceae</taxon>
        <taxon>Weissella</taxon>
    </lineage>
</organism>
<dbReference type="Proteomes" id="UP001215461">
    <property type="component" value="Unassembled WGS sequence"/>
</dbReference>
<feature type="domain" description="Peptidase M16 N-terminal" evidence="1">
    <location>
        <begin position="68"/>
        <end position="180"/>
    </location>
</feature>
<dbReference type="PANTHER" id="PTHR11851:SF134">
    <property type="entry name" value="ZINC-DEPENDENT PROTEASE"/>
    <property type="match status" value="1"/>
</dbReference>
<protein>
    <submittedName>
        <fullName evidence="3">Insulinase family protein</fullName>
    </submittedName>
</protein>
<feature type="domain" description="Peptidase M16 C-terminal" evidence="2">
    <location>
        <begin position="187"/>
        <end position="348"/>
    </location>
</feature>
<name>A0ABD4XH08_WEIPA</name>
<evidence type="ECO:0000313" key="3">
    <source>
        <dbReference type="EMBL" id="MDF8370391.1"/>
    </source>
</evidence>
<dbReference type="SUPFAM" id="SSF63411">
    <property type="entry name" value="LuxS/MPP-like metallohydrolase"/>
    <property type="match status" value="2"/>
</dbReference>
<dbReference type="Gene3D" id="3.30.830.10">
    <property type="entry name" value="Metalloenzyme, LuxS/M16 peptidase-like"/>
    <property type="match status" value="2"/>
</dbReference>
<comment type="caution">
    <text evidence="3">The sequence shown here is derived from an EMBL/GenBank/DDBJ whole genome shotgun (WGS) entry which is preliminary data.</text>
</comment>
<evidence type="ECO:0000313" key="4">
    <source>
        <dbReference type="Proteomes" id="UP001215461"/>
    </source>
</evidence>
<evidence type="ECO:0000259" key="2">
    <source>
        <dbReference type="Pfam" id="PF05193"/>
    </source>
</evidence>
<dbReference type="Pfam" id="PF05193">
    <property type="entry name" value="Peptidase_M16_C"/>
    <property type="match status" value="1"/>
</dbReference>
<dbReference type="InterPro" id="IPR007863">
    <property type="entry name" value="Peptidase_M16_C"/>
</dbReference>
<sequence>MKWLEETQMETKSQNFFPAEKHVTLDNGLRVHLLPRPDFHQVVGMVTVDYGARDRLFMNHGQLVSQPAGVAHFVEHRLFAQPDYDAFSRLSELGANANAFTTQTRTSYYVSTAVGNQAALEELLTFTQEPYFDLETVQREQDIITQEIDMYEDDINSRLYRLILARLYPGDPLGQDIAGTATSVHQITPEQLHLAFSAFYQPDNMDVVITGAFDEQEMLALVKNSPAGQRAATKSVVKLIPELEPVITTPLEVSLNVVRNKVVLGQRWEIDFNKLSRRDVLRVTIIGSLAIDLIFGEFSPTYMDWYNDGLIDDNFSAEFDAERNFAYLTIAAETADPELVIAEVSKMLTDLPAQVNQLKGSFHLVKNDALSRLINKLNQLEEIAIRFEGQTFDEATLQDEIAILQALTVNDMMTVLTETTVSSVASVIARSDMSELC</sequence>
<gene>
    <name evidence="3" type="ORF">G9403_01785</name>
</gene>
<reference evidence="3 4" key="1">
    <citation type="submission" date="2020-03" db="EMBL/GenBank/DDBJ databases">
        <title>Comparative genomics of Weissella paramesenteroides.</title>
        <authorList>
            <person name="Kant R."/>
            <person name="Takala T."/>
            <person name="Saris P."/>
        </authorList>
    </citation>
    <scope>NUCLEOTIDE SEQUENCE [LARGE SCALE GENOMIC DNA]</scope>
    <source>
        <strain evidence="3 4">SJ27-4</strain>
    </source>
</reference>
<evidence type="ECO:0000259" key="1">
    <source>
        <dbReference type="Pfam" id="PF00675"/>
    </source>
</evidence>
<accession>A0ABD4XH08</accession>
<dbReference type="InterPro" id="IPR050361">
    <property type="entry name" value="MPP/UQCRC_Complex"/>
</dbReference>
<dbReference type="AlphaFoldDB" id="A0ABD4XH08"/>
<proteinExistence type="predicted"/>
<dbReference type="InterPro" id="IPR011765">
    <property type="entry name" value="Pept_M16_N"/>
</dbReference>
<dbReference type="InterPro" id="IPR011249">
    <property type="entry name" value="Metalloenz_LuxS/M16"/>
</dbReference>
<dbReference type="PANTHER" id="PTHR11851">
    <property type="entry name" value="METALLOPROTEASE"/>
    <property type="match status" value="1"/>
</dbReference>
<dbReference type="EMBL" id="JAANXN010000002">
    <property type="protein sequence ID" value="MDF8370391.1"/>
    <property type="molecule type" value="Genomic_DNA"/>
</dbReference>